<dbReference type="EC" id="3.1.4.4" evidence="3"/>
<evidence type="ECO:0000256" key="6">
    <source>
        <dbReference type="ARBA" id="ARBA00022963"/>
    </source>
</evidence>
<comment type="similarity">
    <text evidence="2">Belongs to the phospholipase D family.</text>
</comment>
<keyword evidence="7" id="KW-0443">Lipid metabolism</keyword>
<dbReference type="SMART" id="SM00155">
    <property type="entry name" value="PLDc"/>
    <property type="match status" value="2"/>
</dbReference>
<dbReference type="SMART" id="SM00233">
    <property type="entry name" value="PH"/>
    <property type="match status" value="1"/>
</dbReference>
<dbReference type="Gene3D" id="3.30.870.10">
    <property type="entry name" value="Endonuclease Chain A"/>
    <property type="match status" value="2"/>
</dbReference>
<reference evidence="13 14" key="1">
    <citation type="journal article" date="2023" name="Elife">
        <title>Identification of key yeast species and microbe-microbe interactions impacting larval growth of Drosophila in the wild.</title>
        <authorList>
            <person name="Mure A."/>
            <person name="Sugiura Y."/>
            <person name="Maeda R."/>
            <person name="Honda K."/>
            <person name="Sakurai N."/>
            <person name="Takahashi Y."/>
            <person name="Watada M."/>
            <person name="Katoh T."/>
            <person name="Gotoh A."/>
            <person name="Gotoh Y."/>
            <person name="Taniguchi I."/>
            <person name="Nakamura K."/>
            <person name="Hayashi T."/>
            <person name="Katayama T."/>
            <person name="Uemura T."/>
            <person name="Hattori Y."/>
        </authorList>
    </citation>
    <scope>NUCLEOTIDE SEQUENCE [LARGE SCALE GENOMIC DNA]</scope>
    <source>
        <strain evidence="13 14">PK-24</strain>
    </source>
</reference>
<evidence type="ECO:0000256" key="9">
    <source>
        <dbReference type="ARBA" id="ARBA00074658"/>
    </source>
</evidence>
<evidence type="ECO:0000256" key="5">
    <source>
        <dbReference type="ARBA" id="ARBA00022801"/>
    </source>
</evidence>
<keyword evidence="5" id="KW-0378">Hydrolase</keyword>
<organism evidence="13 14">
    <name type="scientific">Pichia kluyveri</name>
    <name type="common">Yeast</name>
    <dbReference type="NCBI Taxonomy" id="36015"/>
    <lineage>
        <taxon>Eukaryota</taxon>
        <taxon>Fungi</taxon>
        <taxon>Dikarya</taxon>
        <taxon>Ascomycota</taxon>
        <taxon>Saccharomycotina</taxon>
        <taxon>Pichiomycetes</taxon>
        <taxon>Pichiales</taxon>
        <taxon>Pichiaceae</taxon>
        <taxon>Pichia</taxon>
    </lineage>
</organism>
<evidence type="ECO:0000256" key="7">
    <source>
        <dbReference type="ARBA" id="ARBA00023098"/>
    </source>
</evidence>
<dbReference type="InterPro" id="IPR015679">
    <property type="entry name" value="PLipase_D_fam"/>
</dbReference>
<keyword evidence="4" id="KW-0677">Repeat</keyword>
<evidence type="ECO:0000259" key="12">
    <source>
        <dbReference type="PROSITE" id="PS50035"/>
    </source>
</evidence>
<dbReference type="FunFam" id="3.30.870.10:FF:000011">
    <property type="entry name" value="Phospholipase"/>
    <property type="match status" value="1"/>
</dbReference>
<dbReference type="PROSITE" id="PS50035">
    <property type="entry name" value="PLD"/>
    <property type="match status" value="2"/>
</dbReference>
<feature type="domain" description="PLD phosphodiesterase" evidence="12">
    <location>
        <begin position="953"/>
        <end position="980"/>
    </location>
</feature>
<evidence type="ECO:0000256" key="4">
    <source>
        <dbReference type="ARBA" id="ARBA00022737"/>
    </source>
</evidence>
<dbReference type="CDD" id="cd09138">
    <property type="entry name" value="PLDc_vPLD1_2_yPLD_like_1"/>
    <property type="match status" value="1"/>
</dbReference>
<comment type="caution">
    <text evidence="13">The sequence shown here is derived from an EMBL/GenBank/DDBJ whole genome shotgun (WGS) entry which is preliminary data.</text>
</comment>
<dbReference type="Proteomes" id="UP001378960">
    <property type="component" value="Unassembled WGS sequence"/>
</dbReference>
<dbReference type="PANTHER" id="PTHR18896:SF76">
    <property type="entry name" value="PHOSPHOLIPASE"/>
    <property type="match status" value="1"/>
</dbReference>
<evidence type="ECO:0000256" key="3">
    <source>
        <dbReference type="ARBA" id="ARBA00012027"/>
    </source>
</evidence>
<evidence type="ECO:0000313" key="14">
    <source>
        <dbReference type="Proteomes" id="UP001378960"/>
    </source>
</evidence>
<evidence type="ECO:0000256" key="10">
    <source>
        <dbReference type="ARBA" id="ARBA00079280"/>
    </source>
</evidence>
<dbReference type="SUPFAM" id="SSF56024">
    <property type="entry name" value="Phospholipase D/nuclease"/>
    <property type="match status" value="2"/>
</dbReference>
<dbReference type="Pfam" id="PF00614">
    <property type="entry name" value="PLDc"/>
    <property type="match status" value="1"/>
</dbReference>
<feature type="region of interest" description="Disordered" evidence="11">
    <location>
        <begin position="1007"/>
        <end position="1062"/>
    </location>
</feature>
<dbReference type="PANTHER" id="PTHR18896">
    <property type="entry name" value="PHOSPHOLIPASE D"/>
    <property type="match status" value="1"/>
</dbReference>
<protein>
    <recommendedName>
        <fullName evidence="9">Phospholipase D1</fullName>
        <ecNumber evidence="3">3.1.4.4</ecNumber>
    </recommendedName>
    <alternativeName>
        <fullName evidence="8">Choline phosphatase 1</fullName>
    </alternativeName>
    <alternativeName>
        <fullName evidence="10">Phosphatidylcholine-hydrolyzing phospholipase D1</fullName>
    </alternativeName>
</protein>
<dbReference type="EMBL" id="BTGB01000001">
    <property type="protein sequence ID" value="GMM45031.1"/>
    <property type="molecule type" value="Genomic_DNA"/>
</dbReference>
<accession>A0AAV5R0L0</accession>
<feature type="region of interest" description="Disordered" evidence="11">
    <location>
        <begin position="1"/>
        <end position="59"/>
    </location>
</feature>
<keyword evidence="6" id="KW-0442">Lipid degradation</keyword>
<dbReference type="CDD" id="cd09141">
    <property type="entry name" value="PLDc_vPLD1_2_yPLD_like_2"/>
    <property type="match status" value="1"/>
</dbReference>
<evidence type="ECO:0000256" key="1">
    <source>
        <dbReference type="ARBA" id="ARBA00000798"/>
    </source>
</evidence>
<evidence type="ECO:0000256" key="2">
    <source>
        <dbReference type="ARBA" id="ARBA00008664"/>
    </source>
</evidence>
<feature type="region of interest" description="Disordered" evidence="11">
    <location>
        <begin position="1641"/>
        <end position="1737"/>
    </location>
</feature>
<name>A0AAV5R0L0_PICKL</name>
<feature type="compositionally biased region" description="Basic and acidic residues" evidence="11">
    <location>
        <begin position="1657"/>
        <end position="1671"/>
    </location>
</feature>
<proteinExistence type="inferred from homology"/>
<evidence type="ECO:0000256" key="8">
    <source>
        <dbReference type="ARBA" id="ARBA00042228"/>
    </source>
</evidence>
<gene>
    <name evidence="13" type="ORF">DAPK24_016060</name>
</gene>
<keyword evidence="14" id="KW-1185">Reference proteome</keyword>
<dbReference type="InterPro" id="IPR001849">
    <property type="entry name" value="PH_domain"/>
</dbReference>
<dbReference type="Pfam" id="PF13091">
    <property type="entry name" value="PLDc_2"/>
    <property type="match status" value="1"/>
</dbReference>
<evidence type="ECO:0000256" key="11">
    <source>
        <dbReference type="SAM" id="MobiDB-lite"/>
    </source>
</evidence>
<comment type="catalytic activity">
    <reaction evidence="1">
        <text>a 1,2-diacyl-sn-glycero-3-phosphocholine + H2O = a 1,2-diacyl-sn-glycero-3-phosphate + choline + H(+)</text>
        <dbReference type="Rhea" id="RHEA:14445"/>
        <dbReference type="ChEBI" id="CHEBI:15354"/>
        <dbReference type="ChEBI" id="CHEBI:15377"/>
        <dbReference type="ChEBI" id="CHEBI:15378"/>
        <dbReference type="ChEBI" id="CHEBI:57643"/>
        <dbReference type="ChEBI" id="CHEBI:58608"/>
        <dbReference type="EC" id="3.1.4.4"/>
    </reaction>
</comment>
<dbReference type="InterPro" id="IPR025202">
    <property type="entry name" value="PLD-like_dom"/>
</dbReference>
<dbReference type="InterPro" id="IPR001736">
    <property type="entry name" value="PLipase_D/transphosphatidylase"/>
</dbReference>
<dbReference type="GO" id="GO:0004630">
    <property type="term" value="F:phospholipase D activity"/>
    <property type="evidence" value="ECO:0007669"/>
    <property type="project" value="UniProtKB-EC"/>
</dbReference>
<feature type="compositionally biased region" description="Low complexity" evidence="11">
    <location>
        <begin position="15"/>
        <end position="48"/>
    </location>
</feature>
<feature type="compositionally biased region" description="Polar residues" evidence="11">
    <location>
        <begin position="1682"/>
        <end position="1714"/>
    </location>
</feature>
<evidence type="ECO:0000313" key="13">
    <source>
        <dbReference type="EMBL" id="GMM45031.1"/>
    </source>
</evidence>
<feature type="region of interest" description="Disordered" evidence="11">
    <location>
        <begin position="1840"/>
        <end position="1864"/>
    </location>
</feature>
<dbReference type="GO" id="GO:0009395">
    <property type="term" value="P:phospholipid catabolic process"/>
    <property type="evidence" value="ECO:0007669"/>
    <property type="project" value="TreeGrafter"/>
</dbReference>
<feature type="compositionally biased region" description="Low complexity" evidence="11">
    <location>
        <begin position="1715"/>
        <end position="1735"/>
    </location>
</feature>
<sequence>MSSNGGHLIRGKSRSSVNSTVSSTSNYYDAQERPLSSNPNVNLNSYPYEKSNVQTNSDVNSSKIVDPIASTNTQLNKIQNDSVKSDTELREYVIAQRLKNSEVINNKPNLNPLQAAFSYMDGSISINDTVKLISSNLKNLVITNKNQFEDSGTKESVDYDQMKSINKLIKQLDKVENLNVNNPSKTSMDNHLVHDLVESIRSEFHEDIDMENKINENIAIDYLKYENEPITLPNRNSSWKHSPLEHYYENLNLRTLNLTSNDNISLNQNFANLTNIKLEDLNHLNNAISFMNNDPQKYLDEKNDQKTAFLIDTFLLGYADMLCLTSSFVKDKNGIKKGPIMLPLLSVYFSDITEEVYFMKFKFNNNNTSTTTNKFNALFSNQNDTQNNERRNNLSALSNDDLLKLAAFSKNRIFRLHLEYGAGDHVLRWDLEKDSKHLIHFHKLLLKLSSRERQDKINPKDFSVPKFPVLPSHHKKIKDLFKYDKETKNSDHHIENQIDKNNLNTIDENHTESNQHELVDNISNTNQDEADLQPIVTPSIRRDDTNASIVSDSVNSFRSARSVTRTLTKLSSAAFGNFKQSKDKKKDKNDQSDLKKTLKQKKELQLIHEKMKLNKKYRDDIQSYFNDLIKQFSFKEQSNGMLQFFELSPFSILLSNEIYRKRKEGYLFVVSSASKQGWRVSHFKFHDLSEMVKRHTQKWCVLGDSFFLYTSDIVSTTPEEVFLIDSKIKMTIQGFSKKFDINEITDDHNFNENNGENDYMNENPDYDENFNNIDFDSEMPNYMLKNSKSYPTIKLKNSERSISLLTTNPKLTLQWAMALKQIINGTEWSKPHRFDSFAPIRNNAFAQWFVDARDYWYAASSAIEMAKDVIYIHDWWLSPELYLRRPANGNQDYRIDRLLERKARQGVKIFIIIYRNVGNTVVTDSMYTKHSLLDLHENIFVLRSPNQIVQNVFFWAHHEKLLIVDNVLAFLGGIDLCFGRYDTPDHVLADDSKYAFEKTKNTDYASNSDTLFDSASPSSTNNSYNAGNTIKENENPVNLESTPVSPEIPEKIDTPTTKDSPTTTNQYDFQQEFQIFPGKDYSNPRKKDFFELALPHDDMYDRDSVPRMPWHDVHMLTSGQVARDLARHFIQRWNYLLRQKRPSRPTPLLVPPRPFTDKELEQLELKGNCEVQLLRSSGEWSLGLKEHEQSIQNAYIKCIEQSEHFVYMENQFFITSCKIDNTFVKNKIGDALVDRIITAHKNGEIWKAVIVIPLMPGFEADVDTKEGGSVRLIMQCQYMSISMGETSIFSRLRRVGIRPEDYITFFSLRKWGKIGPSQLLTTEQLYIHAKTMVVDDRIAIIGSANINERSMRGSRDSEVCAIVRDKDLIESKMDGQTYHVGKFAHSLRVRLMREHLGVDVDLIDLVERRFKEIENFCHTKEGLNASVLKANEGSQSLSAMVELGTRYLLGLSEGTVEFNKVCENDEFKETLTQSMISNFSNIQNKSDNSKSLDDLEFSFSFNHRAGVENVGIRSAKNLSSDTRIKNENHRNEVRGEYDGFNSNSYKEAKVQINRFLLEKINQIKADIDDANNEGDMFNTKSGLLPAYEDILEVLAQKSVEQSKVDMSEQNAINVDRWTMIKRLFYLKKLYSKMLLERKGDNGKGESFGVASNTSRTSSDHNKSTGSSRDDEVVAEGSKSVDHTNPTNYKSASTVTGNKGVSPDQQDSSNRINENSATSSMESSSSSPFPPISSNSKKNRKLANMDIPLVQLNDENVADIDKNILPPVDFEFIDPYGFEDPLDIKFYEGTWLTQAIRNTLLYQMIFHVQPDDSVQTWTDYKEFEKMKEAFELYQKSSRSHTVDENTSGDVDNIDNETLGESIGGESIDDVEQRRRRLERSAKLAELERYQRIGGQANNNVGKQGVYDYDSSLKLLKLIKGNIVLFPTTWLKKEVEGLNWNYKADKIPPIQIYD</sequence>
<feature type="domain" description="PLD phosphodiesterase" evidence="12">
    <location>
        <begin position="1323"/>
        <end position="1350"/>
    </location>
</feature>
<feature type="compositionally biased region" description="Polar residues" evidence="11">
    <location>
        <begin position="1007"/>
        <end position="1044"/>
    </location>
</feature>